<keyword evidence="11" id="KW-0675">Receptor</keyword>
<dbReference type="FunFam" id="3.80.10.10:FF:000041">
    <property type="entry name" value="LRR receptor-like serine/threonine-protein kinase ERECTA"/>
    <property type="match status" value="1"/>
</dbReference>
<dbReference type="InterPro" id="IPR051824">
    <property type="entry name" value="LRR_Rcpt-Like_S/T_Kinase"/>
</dbReference>
<evidence type="ECO:0000259" key="17">
    <source>
        <dbReference type="Pfam" id="PF23598"/>
    </source>
</evidence>
<protein>
    <recommendedName>
        <fullName evidence="2">non-specific serine/threonine protein kinase</fullName>
        <ecNumber evidence="2">2.7.11.1</ecNumber>
    </recommendedName>
</protein>
<dbReference type="FunFam" id="3.80.10.10:FF:001380">
    <property type="entry name" value="Os05g0256100 protein"/>
    <property type="match status" value="1"/>
</dbReference>
<evidence type="ECO:0000256" key="6">
    <source>
        <dbReference type="ARBA" id="ARBA00022729"/>
    </source>
</evidence>
<evidence type="ECO:0000256" key="13">
    <source>
        <dbReference type="ARBA" id="ARBA00047899"/>
    </source>
</evidence>
<proteinExistence type="predicted"/>
<keyword evidence="10" id="KW-0472">Membrane</keyword>
<evidence type="ECO:0000256" key="14">
    <source>
        <dbReference type="ARBA" id="ARBA00048679"/>
    </source>
</evidence>
<comment type="caution">
    <text evidence="18">The sequence shown here is derived from an EMBL/GenBank/DDBJ whole genome shotgun (WGS) entry which is preliminary data.</text>
</comment>
<comment type="subcellular location">
    <subcellularLocation>
        <location evidence="1">Membrane</location>
        <topology evidence="1">Single-pass type I membrane protein</topology>
    </subcellularLocation>
</comment>
<dbReference type="InterPro" id="IPR055414">
    <property type="entry name" value="LRR_R13L4/SHOC2-like"/>
</dbReference>
<keyword evidence="5" id="KW-0808">Transferase</keyword>
<evidence type="ECO:0000256" key="4">
    <source>
        <dbReference type="ARBA" id="ARBA00022614"/>
    </source>
</evidence>
<evidence type="ECO:0000256" key="2">
    <source>
        <dbReference type="ARBA" id="ARBA00012513"/>
    </source>
</evidence>
<accession>A0ABD3E8T7</accession>
<dbReference type="InterPro" id="IPR021720">
    <property type="entry name" value="Malectin_dom"/>
</dbReference>
<dbReference type="FunFam" id="2.60.120.430:FF:000004">
    <property type="entry name" value="Putative leucine-rich repeat receptor-like serine/threonine-protein kinase"/>
    <property type="match status" value="1"/>
</dbReference>
<comment type="catalytic activity">
    <reaction evidence="13">
        <text>L-threonyl-[protein] + ATP = O-phospho-L-threonyl-[protein] + ADP + H(+)</text>
        <dbReference type="Rhea" id="RHEA:46608"/>
        <dbReference type="Rhea" id="RHEA-COMP:11060"/>
        <dbReference type="Rhea" id="RHEA-COMP:11605"/>
        <dbReference type="ChEBI" id="CHEBI:15378"/>
        <dbReference type="ChEBI" id="CHEBI:30013"/>
        <dbReference type="ChEBI" id="CHEBI:30616"/>
        <dbReference type="ChEBI" id="CHEBI:61977"/>
        <dbReference type="ChEBI" id="CHEBI:456216"/>
        <dbReference type="EC" id="2.7.11.1"/>
    </reaction>
</comment>
<dbReference type="InterPro" id="IPR032675">
    <property type="entry name" value="LRR_dom_sf"/>
</dbReference>
<evidence type="ECO:0000256" key="1">
    <source>
        <dbReference type="ARBA" id="ARBA00004479"/>
    </source>
</evidence>
<evidence type="ECO:0000256" key="5">
    <source>
        <dbReference type="ARBA" id="ARBA00022679"/>
    </source>
</evidence>
<keyword evidence="6 15" id="KW-0732">Signal</keyword>
<dbReference type="GO" id="GO:0005524">
    <property type="term" value="F:ATP binding"/>
    <property type="evidence" value="ECO:0007669"/>
    <property type="project" value="UniProtKB-KW"/>
</dbReference>
<dbReference type="InterPro" id="IPR003591">
    <property type="entry name" value="Leu-rich_rpt_typical-subtyp"/>
</dbReference>
<dbReference type="PANTHER" id="PTHR48006:SF98">
    <property type="entry name" value="MALECTIN DOMAIN-CONTAINING PROTEIN"/>
    <property type="match status" value="1"/>
</dbReference>
<organism evidence="18 19">
    <name type="scientific">Castilleja foliolosa</name>
    <dbReference type="NCBI Taxonomy" id="1961234"/>
    <lineage>
        <taxon>Eukaryota</taxon>
        <taxon>Viridiplantae</taxon>
        <taxon>Streptophyta</taxon>
        <taxon>Embryophyta</taxon>
        <taxon>Tracheophyta</taxon>
        <taxon>Spermatophyta</taxon>
        <taxon>Magnoliopsida</taxon>
        <taxon>eudicotyledons</taxon>
        <taxon>Gunneridae</taxon>
        <taxon>Pentapetalae</taxon>
        <taxon>asterids</taxon>
        <taxon>lamiids</taxon>
        <taxon>Lamiales</taxon>
        <taxon>Orobanchaceae</taxon>
        <taxon>Pedicularideae</taxon>
        <taxon>Castillejinae</taxon>
        <taxon>Castilleja</taxon>
    </lineage>
</organism>
<keyword evidence="4" id="KW-0433">Leucine-rich repeat</keyword>
<keyword evidence="8" id="KW-0547">Nucleotide-binding</keyword>
<keyword evidence="12" id="KW-0325">Glycoprotein</keyword>
<dbReference type="SUPFAM" id="SSF52058">
    <property type="entry name" value="L domain-like"/>
    <property type="match status" value="1"/>
</dbReference>
<sequence>MGLLSFSFFALWVLQIVAAQPKTVHHEVVAIKKIIDHWDLRSKLNLSVDPCISNATWAPQSANPRIACDCSSTACHITHLKIYALDISGEIPQELFNLTELMDLNLDQNVLNGSIPRAIGKLSKMQYLALGINNFTGPVPAEIGNLTKLIVLSFSSNSLEGTLPPELGKLTSLQQLYIDSSGVSGPIPQELSNWKSLQTVWASDNNFTGTIPEFLKTFTNLKVLRLEGTSLEGPIPISFGALTKLEDLRIGDLGGIDSSLDFIENMTSLSTLSLRNCRIGGQIPDVLSSFPNLQSLDLSFNKLTGQIPASFKNFSSLQYLYLGSNSLNGDLPSDIISSTLIALDLSFNPLTGNVPPERKDISINVVGTSINDANMNNKKVAGMLHCLEGMNTKCRVKDHSTSFAVNCGGPQQVSTDGTTFDDDSEILGAASSYASLDNKWAVSSTGAFISNPNGPRHTAETESQITNTLDSEMHKTARISPNSLRYYGLGLENGVYRIELHFAEIQMDDSSSNSWKSLGRRLFDVYIQEERVLEDFNILKEAGGSKKTLIKKFEANVTNTVLDIHLFWLGKGTCCIPLQSTYGPLISAVRVSQCLRISIYLRITIVSDERWGLQSAVQ</sequence>
<evidence type="ECO:0000313" key="19">
    <source>
        <dbReference type="Proteomes" id="UP001632038"/>
    </source>
</evidence>
<dbReference type="PANTHER" id="PTHR48006">
    <property type="entry name" value="LEUCINE-RICH REPEAT-CONTAINING PROTEIN DDB_G0281931-RELATED"/>
    <property type="match status" value="1"/>
</dbReference>
<dbReference type="Proteomes" id="UP001632038">
    <property type="component" value="Unassembled WGS sequence"/>
</dbReference>
<dbReference type="Gene3D" id="2.60.120.430">
    <property type="entry name" value="Galactose-binding lectin"/>
    <property type="match status" value="1"/>
</dbReference>
<keyword evidence="9" id="KW-0067">ATP-binding</keyword>
<name>A0ABD3E8T7_9LAMI</name>
<dbReference type="Pfam" id="PF23598">
    <property type="entry name" value="LRR_14"/>
    <property type="match status" value="1"/>
</dbReference>
<dbReference type="Gene3D" id="3.80.10.10">
    <property type="entry name" value="Ribonuclease Inhibitor"/>
    <property type="match status" value="2"/>
</dbReference>
<feature type="domain" description="Malectin" evidence="16">
    <location>
        <begin position="402"/>
        <end position="589"/>
    </location>
</feature>
<evidence type="ECO:0000256" key="7">
    <source>
        <dbReference type="ARBA" id="ARBA00022737"/>
    </source>
</evidence>
<evidence type="ECO:0000256" key="3">
    <source>
        <dbReference type="ARBA" id="ARBA00022553"/>
    </source>
</evidence>
<dbReference type="GO" id="GO:0004674">
    <property type="term" value="F:protein serine/threonine kinase activity"/>
    <property type="evidence" value="ECO:0007669"/>
    <property type="project" value="UniProtKB-EC"/>
</dbReference>
<evidence type="ECO:0000256" key="12">
    <source>
        <dbReference type="ARBA" id="ARBA00023180"/>
    </source>
</evidence>
<dbReference type="SMART" id="SM00369">
    <property type="entry name" value="LRR_TYP"/>
    <property type="match status" value="4"/>
</dbReference>
<evidence type="ECO:0000256" key="8">
    <source>
        <dbReference type="ARBA" id="ARBA00022741"/>
    </source>
</evidence>
<evidence type="ECO:0000256" key="9">
    <source>
        <dbReference type="ARBA" id="ARBA00022840"/>
    </source>
</evidence>
<reference evidence="19" key="1">
    <citation type="journal article" date="2024" name="IScience">
        <title>Strigolactones Initiate the Formation of Haustorium-like Structures in Castilleja.</title>
        <authorList>
            <person name="Buerger M."/>
            <person name="Peterson D."/>
            <person name="Chory J."/>
        </authorList>
    </citation>
    <scope>NUCLEOTIDE SEQUENCE [LARGE SCALE GENOMIC DNA]</scope>
</reference>
<dbReference type="GO" id="GO:0016020">
    <property type="term" value="C:membrane"/>
    <property type="evidence" value="ECO:0007669"/>
    <property type="project" value="UniProtKB-SubCell"/>
</dbReference>
<feature type="domain" description="Disease resistance R13L4/SHOC-2-like LRR" evidence="17">
    <location>
        <begin position="117"/>
        <end position="328"/>
    </location>
</feature>
<gene>
    <name evidence="18" type="ORF">CASFOL_007100</name>
</gene>
<evidence type="ECO:0000259" key="16">
    <source>
        <dbReference type="Pfam" id="PF11721"/>
    </source>
</evidence>
<keyword evidence="19" id="KW-1185">Reference proteome</keyword>
<feature type="signal peptide" evidence="15">
    <location>
        <begin position="1"/>
        <end position="19"/>
    </location>
</feature>
<dbReference type="EC" id="2.7.11.1" evidence="2"/>
<evidence type="ECO:0000256" key="11">
    <source>
        <dbReference type="ARBA" id="ARBA00023170"/>
    </source>
</evidence>
<keyword evidence="7" id="KW-0677">Repeat</keyword>
<dbReference type="EMBL" id="JAVIJP010000007">
    <property type="protein sequence ID" value="KAL3650697.1"/>
    <property type="molecule type" value="Genomic_DNA"/>
</dbReference>
<dbReference type="Pfam" id="PF11721">
    <property type="entry name" value="Malectin"/>
    <property type="match status" value="1"/>
</dbReference>
<evidence type="ECO:0000256" key="15">
    <source>
        <dbReference type="SAM" id="SignalP"/>
    </source>
</evidence>
<dbReference type="AlphaFoldDB" id="A0ABD3E8T7"/>
<evidence type="ECO:0000313" key="18">
    <source>
        <dbReference type="EMBL" id="KAL3650697.1"/>
    </source>
</evidence>
<feature type="chain" id="PRO_5044756118" description="non-specific serine/threonine protein kinase" evidence="15">
    <location>
        <begin position="20"/>
        <end position="618"/>
    </location>
</feature>
<evidence type="ECO:0000256" key="10">
    <source>
        <dbReference type="ARBA" id="ARBA00023136"/>
    </source>
</evidence>
<keyword evidence="3" id="KW-0597">Phosphoprotein</keyword>
<comment type="catalytic activity">
    <reaction evidence="14">
        <text>L-seryl-[protein] + ATP = O-phospho-L-seryl-[protein] + ADP + H(+)</text>
        <dbReference type="Rhea" id="RHEA:17989"/>
        <dbReference type="Rhea" id="RHEA-COMP:9863"/>
        <dbReference type="Rhea" id="RHEA-COMP:11604"/>
        <dbReference type="ChEBI" id="CHEBI:15378"/>
        <dbReference type="ChEBI" id="CHEBI:29999"/>
        <dbReference type="ChEBI" id="CHEBI:30616"/>
        <dbReference type="ChEBI" id="CHEBI:83421"/>
        <dbReference type="ChEBI" id="CHEBI:456216"/>
        <dbReference type="EC" id="2.7.11.1"/>
    </reaction>
</comment>